<comment type="caution">
    <text evidence="3">The sequence shown here is derived from an EMBL/GenBank/DDBJ whole genome shotgun (WGS) entry which is preliminary data.</text>
</comment>
<dbReference type="Proteomes" id="UP001476798">
    <property type="component" value="Unassembled WGS sequence"/>
</dbReference>
<feature type="domain" description="Ig-like" evidence="2">
    <location>
        <begin position="10"/>
        <end position="90"/>
    </location>
</feature>
<dbReference type="PROSITE" id="PS50835">
    <property type="entry name" value="IG_LIKE"/>
    <property type="match status" value="1"/>
</dbReference>
<reference evidence="3 4" key="1">
    <citation type="submission" date="2021-06" db="EMBL/GenBank/DDBJ databases">
        <authorList>
            <person name="Palmer J.M."/>
        </authorList>
    </citation>
    <scope>NUCLEOTIDE SEQUENCE [LARGE SCALE GENOMIC DNA]</scope>
    <source>
        <strain evidence="3 4">GA_2019</strain>
        <tissue evidence="3">Muscle</tissue>
    </source>
</reference>
<dbReference type="InterPro" id="IPR036179">
    <property type="entry name" value="Ig-like_dom_sf"/>
</dbReference>
<dbReference type="InterPro" id="IPR003599">
    <property type="entry name" value="Ig_sub"/>
</dbReference>
<dbReference type="PANTHER" id="PTHR10075">
    <property type="entry name" value="BASIGIN RELATED"/>
    <property type="match status" value="1"/>
</dbReference>
<evidence type="ECO:0000256" key="1">
    <source>
        <dbReference type="ARBA" id="ARBA00023319"/>
    </source>
</evidence>
<evidence type="ECO:0000259" key="2">
    <source>
        <dbReference type="PROSITE" id="PS50835"/>
    </source>
</evidence>
<keyword evidence="1" id="KW-0393">Immunoglobulin domain</keyword>
<dbReference type="InterPro" id="IPR007110">
    <property type="entry name" value="Ig-like_dom"/>
</dbReference>
<dbReference type="EMBL" id="JAHRIO010040806">
    <property type="protein sequence ID" value="MEQ2171620.1"/>
    <property type="molecule type" value="Genomic_DNA"/>
</dbReference>
<dbReference type="Gene3D" id="2.60.40.10">
    <property type="entry name" value="Immunoglobulins"/>
    <property type="match status" value="1"/>
</dbReference>
<protein>
    <recommendedName>
        <fullName evidence="2">Ig-like domain-containing protein</fullName>
    </recommendedName>
</protein>
<dbReference type="Pfam" id="PF13927">
    <property type="entry name" value="Ig_3"/>
    <property type="match status" value="1"/>
</dbReference>
<feature type="non-terminal residue" evidence="3">
    <location>
        <position position="1"/>
    </location>
</feature>
<proteinExistence type="predicted"/>
<dbReference type="InterPro" id="IPR003598">
    <property type="entry name" value="Ig_sub2"/>
</dbReference>
<dbReference type="PANTHER" id="PTHR10075:SF100">
    <property type="entry name" value="FASCICLIN-2"/>
    <property type="match status" value="1"/>
</dbReference>
<evidence type="ECO:0000313" key="4">
    <source>
        <dbReference type="Proteomes" id="UP001476798"/>
    </source>
</evidence>
<sequence>QSYQSLDGRLKLAVQPQSQRLHVGETLQMECGAVGRPVPRYQWHKNGVPILNATKRKLIIPLVKQDHHGRYRCEISGSTERMWTNEVDVVIDDIYAIEGVSCELFLNSLPEQLYGECLIKVHFFTDLSSAVCLIYSFINKSSI</sequence>
<organism evidence="3 4">
    <name type="scientific">Goodea atripinnis</name>
    <dbReference type="NCBI Taxonomy" id="208336"/>
    <lineage>
        <taxon>Eukaryota</taxon>
        <taxon>Metazoa</taxon>
        <taxon>Chordata</taxon>
        <taxon>Craniata</taxon>
        <taxon>Vertebrata</taxon>
        <taxon>Euteleostomi</taxon>
        <taxon>Actinopterygii</taxon>
        <taxon>Neopterygii</taxon>
        <taxon>Teleostei</taxon>
        <taxon>Neoteleostei</taxon>
        <taxon>Acanthomorphata</taxon>
        <taxon>Ovalentaria</taxon>
        <taxon>Atherinomorphae</taxon>
        <taxon>Cyprinodontiformes</taxon>
        <taxon>Goodeidae</taxon>
        <taxon>Goodea</taxon>
    </lineage>
</organism>
<dbReference type="SMART" id="SM00408">
    <property type="entry name" value="IGc2"/>
    <property type="match status" value="1"/>
</dbReference>
<keyword evidence="4" id="KW-1185">Reference proteome</keyword>
<name>A0ABV0NJP1_9TELE</name>
<accession>A0ABV0NJP1</accession>
<evidence type="ECO:0000313" key="3">
    <source>
        <dbReference type="EMBL" id="MEQ2171620.1"/>
    </source>
</evidence>
<dbReference type="InterPro" id="IPR013783">
    <property type="entry name" value="Ig-like_fold"/>
</dbReference>
<gene>
    <name evidence="3" type="ORF">GOODEAATRI_012719</name>
</gene>
<dbReference type="SMART" id="SM00409">
    <property type="entry name" value="IG"/>
    <property type="match status" value="1"/>
</dbReference>
<dbReference type="SUPFAM" id="SSF48726">
    <property type="entry name" value="Immunoglobulin"/>
    <property type="match status" value="1"/>
</dbReference>